<evidence type="ECO:0000256" key="3">
    <source>
        <dbReference type="ARBA" id="ARBA00020118"/>
    </source>
</evidence>
<dbReference type="Proteomes" id="UP000261600">
    <property type="component" value="Unplaced"/>
</dbReference>
<dbReference type="Gene3D" id="1.10.196.10">
    <property type="match status" value="1"/>
</dbReference>
<evidence type="ECO:0000256" key="2">
    <source>
        <dbReference type="ARBA" id="ARBA00004514"/>
    </source>
</evidence>
<dbReference type="STRING" id="43700.ENSMALP00000032112"/>
<reference evidence="9" key="1">
    <citation type="submission" date="2025-08" db="UniProtKB">
        <authorList>
            <consortium name="Ensembl"/>
        </authorList>
    </citation>
    <scope>IDENTIFICATION</scope>
</reference>
<evidence type="ECO:0000259" key="8">
    <source>
        <dbReference type="PROSITE" id="PS50132"/>
    </source>
</evidence>
<dbReference type="Ensembl" id="ENSMALT00000032665.1">
    <property type="protein sequence ID" value="ENSMALP00000032112.1"/>
    <property type="gene ID" value="ENSMALG00000022137.1"/>
</dbReference>
<dbReference type="SUPFAM" id="SSF48097">
    <property type="entry name" value="Regulator of G-protein signaling, RGS"/>
    <property type="match status" value="1"/>
</dbReference>
<dbReference type="InterPro" id="IPR036305">
    <property type="entry name" value="RGS_sf"/>
</dbReference>
<keyword evidence="10" id="KW-1185">Reference proteome</keyword>
<accession>A0A3Q3RD28</accession>
<dbReference type="InterPro" id="IPR024066">
    <property type="entry name" value="RGS_subdom1/3"/>
</dbReference>
<organism evidence="9 10">
    <name type="scientific">Monopterus albus</name>
    <name type="common">Swamp eel</name>
    <dbReference type="NCBI Taxonomy" id="43700"/>
    <lineage>
        <taxon>Eukaryota</taxon>
        <taxon>Metazoa</taxon>
        <taxon>Chordata</taxon>
        <taxon>Craniata</taxon>
        <taxon>Vertebrata</taxon>
        <taxon>Euteleostomi</taxon>
        <taxon>Actinopterygii</taxon>
        <taxon>Neopterygii</taxon>
        <taxon>Teleostei</taxon>
        <taxon>Neoteleostei</taxon>
        <taxon>Acanthomorphata</taxon>
        <taxon>Anabantaria</taxon>
        <taxon>Synbranchiformes</taxon>
        <taxon>Synbranchidae</taxon>
        <taxon>Monopterus</taxon>
    </lineage>
</organism>
<name>A0A3Q3RD28_MONAL</name>
<dbReference type="InterPro" id="IPR044926">
    <property type="entry name" value="RGS_subdomain_2"/>
</dbReference>
<dbReference type="GO" id="GO:0005886">
    <property type="term" value="C:plasma membrane"/>
    <property type="evidence" value="ECO:0007669"/>
    <property type="project" value="UniProtKB-SubCell"/>
</dbReference>
<sequence>RLLPVASLESVCMRAGNEFKTKLYHGLHSISEMIKTFINQLFFIQPSTVWCLTDFLAIEYSEENLLLWMVCEDYKKVTSERQMKVWLLEEISQQGPNCFVRAQRLIYGRMENDSYLRFLKSKIYYAVLEQAEQAHCTVLGMVL</sequence>
<evidence type="ECO:0000313" key="9">
    <source>
        <dbReference type="Ensembl" id="ENSMALP00000032112.1"/>
    </source>
</evidence>
<dbReference type="GO" id="GO:0005096">
    <property type="term" value="F:GTPase activator activity"/>
    <property type="evidence" value="ECO:0007669"/>
    <property type="project" value="UniProtKB-KW"/>
</dbReference>
<dbReference type="SMART" id="SM00315">
    <property type="entry name" value="RGS"/>
    <property type="match status" value="1"/>
</dbReference>
<protein>
    <recommendedName>
        <fullName evidence="3">Regulator of G-protein signaling 1</fullName>
    </recommendedName>
</protein>
<proteinExistence type="predicted"/>
<evidence type="ECO:0000256" key="7">
    <source>
        <dbReference type="ARBA" id="ARBA00023136"/>
    </source>
</evidence>
<keyword evidence="7" id="KW-0472">Membrane</keyword>
<dbReference type="Gene3D" id="1.10.167.10">
    <property type="entry name" value="Regulator of G-protein Signalling 4, domain 2"/>
    <property type="match status" value="2"/>
</dbReference>
<dbReference type="AlphaFoldDB" id="A0A3Q3RD28"/>
<feature type="domain" description="RGS" evidence="8">
    <location>
        <begin position="99"/>
        <end position="128"/>
    </location>
</feature>
<comment type="subcellular location">
    <subcellularLocation>
        <location evidence="1">Cell membrane</location>
        <topology evidence="1">Peripheral membrane protein</topology>
        <orientation evidence="1">Cytoplasmic side</orientation>
    </subcellularLocation>
    <subcellularLocation>
        <location evidence="2">Cytoplasm</location>
        <location evidence="2">Cytosol</location>
    </subcellularLocation>
</comment>
<dbReference type="Pfam" id="PF00615">
    <property type="entry name" value="RGS"/>
    <property type="match status" value="1"/>
</dbReference>
<dbReference type="GO" id="GO:0005829">
    <property type="term" value="C:cytosol"/>
    <property type="evidence" value="ECO:0007669"/>
    <property type="project" value="UniProtKB-SubCell"/>
</dbReference>
<dbReference type="PANTHER" id="PTHR10845">
    <property type="entry name" value="REGULATOR OF G PROTEIN SIGNALING"/>
    <property type="match status" value="1"/>
</dbReference>
<keyword evidence="6" id="KW-0963">Cytoplasm</keyword>
<dbReference type="PANTHER" id="PTHR10845:SF34">
    <property type="entry name" value="REGULATOR OF G-PROTEIN SIGNALING 1"/>
    <property type="match status" value="1"/>
</dbReference>
<dbReference type="InterPro" id="IPR016137">
    <property type="entry name" value="RGS"/>
</dbReference>
<reference evidence="9" key="2">
    <citation type="submission" date="2025-09" db="UniProtKB">
        <authorList>
            <consortium name="Ensembl"/>
        </authorList>
    </citation>
    <scope>IDENTIFICATION</scope>
</reference>
<evidence type="ECO:0000256" key="4">
    <source>
        <dbReference type="ARBA" id="ARBA00022468"/>
    </source>
</evidence>
<keyword evidence="4" id="KW-0343">GTPase activation</keyword>
<keyword evidence="5" id="KW-1003">Cell membrane</keyword>
<evidence type="ECO:0000256" key="6">
    <source>
        <dbReference type="ARBA" id="ARBA00022490"/>
    </source>
</evidence>
<evidence type="ECO:0000313" key="10">
    <source>
        <dbReference type="Proteomes" id="UP000261600"/>
    </source>
</evidence>
<evidence type="ECO:0000256" key="1">
    <source>
        <dbReference type="ARBA" id="ARBA00004413"/>
    </source>
</evidence>
<dbReference type="PROSITE" id="PS50132">
    <property type="entry name" value="RGS"/>
    <property type="match status" value="1"/>
</dbReference>
<evidence type="ECO:0000256" key="5">
    <source>
        <dbReference type="ARBA" id="ARBA00022475"/>
    </source>
</evidence>